<evidence type="ECO:0000256" key="7">
    <source>
        <dbReference type="ARBA" id="ARBA00023145"/>
    </source>
</evidence>
<keyword evidence="10 12" id="KW-1208">Phospholipid metabolism</keyword>
<keyword evidence="7 12" id="KW-0865">Zymogen</keyword>
<evidence type="ECO:0000313" key="15">
    <source>
        <dbReference type="Proteomes" id="UP000509458"/>
    </source>
</evidence>
<dbReference type="GO" id="GO:0006646">
    <property type="term" value="P:phosphatidylethanolamine biosynthetic process"/>
    <property type="evidence" value="ECO:0007669"/>
    <property type="project" value="UniProtKB-UniRule"/>
</dbReference>
<accession>A0A6T9XYG9</accession>
<keyword evidence="11 12" id="KW-0670">Pyruvate</keyword>
<dbReference type="InterPro" id="IPR033177">
    <property type="entry name" value="PSD-B"/>
</dbReference>
<evidence type="ECO:0000256" key="9">
    <source>
        <dbReference type="ARBA" id="ARBA00023239"/>
    </source>
</evidence>
<evidence type="ECO:0000256" key="12">
    <source>
        <dbReference type="HAMAP-Rule" id="MF_00662"/>
    </source>
</evidence>
<comment type="pathway">
    <text evidence="12">Phospholipid metabolism; phosphatidylethanolamine biosynthesis; phosphatidylethanolamine from CDP-diacylglycerol: step 2/2.</text>
</comment>
<evidence type="ECO:0000256" key="11">
    <source>
        <dbReference type="ARBA" id="ARBA00023317"/>
    </source>
</evidence>
<dbReference type="PANTHER" id="PTHR10067:SF6">
    <property type="entry name" value="PHOSPHATIDYLSERINE DECARBOXYLASE PROENZYME, MITOCHONDRIAL"/>
    <property type="match status" value="1"/>
</dbReference>
<comment type="subunit">
    <text evidence="12">Heterodimer of a large membrane-associated beta subunit and a small pyruvoyl-containing alpha subunit.</text>
</comment>
<evidence type="ECO:0000256" key="1">
    <source>
        <dbReference type="ARBA" id="ARBA00005189"/>
    </source>
</evidence>
<dbReference type="InterPro" id="IPR033178">
    <property type="entry name" value="PSD_type1_pro"/>
</dbReference>
<feature type="compositionally biased region" description="Polar residues" evidence="13">
    <location>
        <begin position="284"/>
        <end position="295"/>
    </location>
</feature>
<evidence type="ECO:0000256" key="5">
    <source>
        <dbReference type="ARBA" id="ARBA00023098"/>
    </source>
</evidence>
<organism evidence="14 15">
    <name type="scientific">Alteromonas macleodii</name>
    <name type="common">Pseudoalteromonas macleodii</name>
    <dbReference type="NCBI Taxonomy" id="28108"/>
    <lineage>
        <taxon>Bacteria</taxon>
        <taxon>Pseudomonadati</taxon>
        <taxon>Pseudomonadota</taxon>
        <taxon>Gammaproteobacteria</taxon>
        <taxon>Alteromonadales</taxon>
        <taxon>Alteromonadaceae</taxon>
        <taxon>Alteromonas/Salinimonas group</taxon>
        <taxon>Alteromonas</taxon>
    </lineage>
</organism>
<name>A0A6T9XYG9_ALTMA</name>
<keyword evidence="4 12" id="KW-0210">Decarboxylase</keyword>
<dbReference type="EMBL" id="LR812090">
    <property type="protein sequence ID" value="CAB9492477.1"/>
    <property type="molecule type" value="Genomic_DNA"/>
</dbReference>
<feature type="active site" description="Charge relay system; for autoendoproteolytic cleavage activity" evidence="12">
    <location>
        <position position="253"/>
    </location>
</feature>
<dbReference type="AlphaFoldDB" id="A0A6T9XYG9"/>
<dbReference type="GO" id="GO:0005886">
    <property type="term" value="C:plasma membrane"/>
    <property type="evidence" value="ECO:0007669"/>
    <property type="project" value="UniProtKB-SubCell"/>
</dbReference>
<keyword evidence="8 12" id="KW-0594">Phospholipid biosynthesis</keyword>
<keyword evidence="9 12" id="KW-0456">Lyase</keyword>
<feature type="active site" description="Charge relay system; for autoendoproteolytic cleavage activity" evidence="12">
    <location>
        <position position="147"/>
    </location>
</feature>
<gene>
    <name evidence="12 14" type="primary">psd</name>
    <name evidence="14" type="ORF">ALFOR1_10437</name>
</gene>
<dbReference type="NCBIfam" id="TIGR00163">
    <property type="entry name" value="PS_decarb"/>
    <property type="match status" value="1"/>
</dbReference>
<comment type="function">
    <text evidence="12">Catalyzes the formation of phosphatidylethanolamine (PtdEtn) from phosphatidylserine (PtdSer).</text>
</comment>
<feature type="site" description="Cleavage (non-hydrolytic); by autocatalysis" evidence="12">
    <location>
        <begin position="252"/>
        <end position="253"/>
    </location>
</feature>
<comment type="similarity">
    <text evidence="12">Belongs to the phosphatidylserine decarboxylase family. PSD-B subfamily. Prokaryotic type I sub-subfamily.</text>
</comment>
<keyword evidence="5 12" id="KW-0443">Lipid metabolism</keyword>
<dbReference type="Pfam" id="PF02666">
    <property type="entry name" value="PS_Dcarbxylase"/>
    <property type="match status" value="1"/>
</dbReference>
<dbReference type="GO" id="GO:0004609">
    <property type="term" value="F:phosphatidylserine decarboxylase activity"/>
    <property type="evidence" value="ECO:0007669"/>
    <property type="project" value="UniProtKB-UniRule"/>
</dbReference>
<dbReference type="InterPro" id="IPR003817">
    <property type="entry name" value="PS_Dcarbxylase"/>
</dbReference>
<proteinExistence type="inferred from homology"/>
<feature type="chain" id="PRO_5029982005" description="Phosphatidylserine decarboxylase alpha chain" evidence="12">
    <location>
        <begin position="253"/>
        <end position="325"/>
    </location>
</feature>
<feature type="active site" description="Charge relay system; for autoendoproteolytic cleavage activity" evidence="12">
    <location>
        <position position="90"/>
    </location>
</feature>
<feature type="compositionally biased region" description="Acidic residues" evidence="13">
    <location>
        <begin position="302"/>
        <end position="311"/>
    </location>
</feature>
<keyword evidence="2 12" id="KW-1003">Cell membrane</keyword>
<comment type="pathway">
    <text evidence="1">Lipid metabolism.</text>
</comment>
<keyword evidence="3 12" id="KW-0444">Lipid biosynthesis</keyword>
<dbReference type="Proteomes" id="UP000509458">
    <property type="component" value="Chromosome"/>
</dbReference>
<evidence type="ECO:0000256" key="2">
    <source>
        <dbReference type="ARBA" id="ARBA00022475"/>
    </source>
</evidence>
<evidence type="ECO:0000256" key="6">
    <source>
        <dbReference type="ARBA" id="ARBA00023136"/>
    </source>
</evidence>
<evidence type="ECO:0000256" key="13">
    <source>
        <dbReference type="SAM" id="MobiDB-lite"/>
    </source>
</evidence>
<dbReference type="UniPathway" id="UPA00558">
    <property type="reaction ID" value="UER00616"/>
</dbReference>
<evidence type="ECO:0000256" key="8">
    <source>
        <dbReference type="ARBA" id="ARBA00023209"/>
    </source>
</evidence>
<dbReference type="RefSeq" id="WP_179982198.1">
    <property type="nucleotide sequence ID" value="NZ_LR812090.1"/>
</dbReference>
<feature type="active site" description="Schiff-base intermediate with substrate; via pyruvic acid; for decarboxylase activity" evidence="12">
    <location>
        <position position="253"/>
    </location>
</feature>
<feature type="chain" id="PRO_5029982006" description="Phosphatidylserine decarboxylase beta chain" evidence="12">
    <location>
        <begin position="1"/>
        <end position="252"/>
    </location>
</feature>
<feature type="modified residue" description="Pyruvic acid (Ser); by autocatalysis" evidence="12">
    <location>
        <position position="253"/>
    </location>
</feature>
<keyword evidence="6 12" id="KW-0472">Membrane</keyword>
<comment type="cofactor">
    <cofactor evidence="12">
        <name>pyruvate</name>
        <dbReference type="ChEBI" id="CHEBI:15361"/>
    </cofactor>
    <text evidence="12">Binds 1 pyruvoyl group covalently per subunit.</text>
</comment>
<evidence type="ECO:0000256" key="10">
    <source>
        <dbReference type="ARBA" id="ARBA00023264"/>
    </source>
</evidence>
<sequence>MLDWLKVNLQYVTPKHLLSRLVGKLAQAEMGSVTTFFIKLFIKQYNVDMTEALHEKPEHYRSFNKFFTRPLKPEARTIDENEDVLIHAVDGTVSQFGDIHSDSIFQAKGHDFSLTTLLGGKPEVAAPFKNGKFATIYLAPRDYHRIHMPVEGTLTDMLYVPGELFSVNPLTAQNIPGLFARNERVVALFDTPVGKMAMVLVGATIVASIETVWAGTVTPPAGKNVQHWSYEKDTEASVFLEKGAELGRFKLGSTIVVCFEKDMINFEDIAPGMVTRLGEPMASKLSSQEIASQDVASPEPEQNSDEFDDDAGETKKETPSEGADS</sequence>
<evidence type="ECO:0000256" key="3">
    <source>
        <dbReference type="ARBA" id="ARBA00022516"/>
    </source>
</evidence>
<feature type="region of interest" description="Disordered" evidence="13">
    <location>
        <begin position="283"/>
        <end position="325"/>
    </location>
</feature>
<evidence type="ECO:0000256" key="4">
    <source>
        <dbReference type="ARBA" id="ARBA00022793"/>
    </source>
</evidence>
<comment type="subcellular location">
    <subcellularLocation>
        <location evidence="12">Cell membrane</location>
        <topology evidence="12">Peripheral membrane protein</topology>
    </subcellularLocation>
</comment>
<protein>
    <recommendedName>
        <fullName evidence="12">Phosphatidylserine decarboxylase proenzyme</fullName>
        <ecNumber evidence="12">4.1.1.65</ecNumber>
    </recommendedName>
    <component>
        <recommendedName>
            <fullName evidence="12">Phosphatidylserine decarboxylase alpha chain</fullName>
        </recommendedName>
    </component>
    <component>
        <recommendedName>
            <fullName evidence="12">Phosphatidylserine decarboxylase beta chain</fullName>
        </recommendedName>
    </component>
</protein>
<evidence type="ECO:0000313" key="14">
    <source>
        <dbReference type="EMBL" id="CAB9492477.1"/>
    </source>
</evidence>
<comment type="PTM">
    <text evidence="12">Is synthesized initially as an inactive proenzyme. Formation of the active enzyme involves a self-maturation process in which the active site pyruvoyl group is generated from an internal serine residue via an autocatalytic post-translational modification. Two non-identical subunits are generated from the proenzyme in this reaction, and the pyruvate is formed at the N-terminus of the alpha chain, which is derived from the carboxyl end of the proenzyme. The autoendoproteolytic cleavage occurs by a canonical serine protease mechanism, in which the side chain hydroxyl group of the serine supplies its oxygen atom to form the C-terminus of the beta chain, while the remainder of the serine residue undergoes an oxidative deamination to produce ammonia and the pyruvoyl prosthetic group on the alpha chain. During this reaction, the Ser that is part of the protease active site of the proenzyme becomes the pyruvoyl prosthetic group, which constitutes an essential element of the active site of the mature decarboxylase.</text>
</comment>
<dbReference type="PANTHER" id="PTHR10067">
    <property type="entry name" value="PHOSPHATIDYLSERINE DECARBOXYLASE"/>
    <property type="match status" value="1"/>
</dbReference>
<dbReference type="EC" id="4.1.1.65" evidence="12"/>
<dbReference type="HAMAP" id="MF_00662">
    <property type="entry name" value="PS_decarb_PSD_B_type1"/>
    <property type="match status" value="1"/>
</dbReference>
<comment type="catalytic activity">
    <reaction evidence="12">
        <text>a 1,2-diacyl-sn-glycero-3-phospho-L-serine + H(+) = a 1,2-diacyl-sn-glycero-3-phosphoethanolamine + CO2</text>
        <dbReference type="Rhea" id="RHEA:20828"/>
        <dbReference type="ChEBI" id="CHEBI:15378"/>
        <dbReference type="ChEBI" id="CHEBI:16526"/>
        <dbReference type="ChEBI" id="CHEBI:57262"/>
        <dbReference type="ChEBI" id="CHEBI:64612"/>
        <dbReference type="EC" id="4.1.1.65"/>
    </reaction>
</comment>
<reference evidence="14 15" key="1">
    <citation type="submission" date="2020-06" db="EMBL/GenBank/DDBJ databases">
        <authorList>
            <person name="Duchaud E."/>
        </authorList>
    </citation>
    <scope>NUCLEOTIDE SEQUENCE [LARGE SCALE GENOMIC DNA]</scope>
    <source>
        <strain evidence="14">Alteromonas fortis</strain>
    </source>
</reference>